<reference evidence="3 4" key="1">
    <citation type="submission" date="2017-09" db="EMBL/GenBank/DDBJ databases">
        <authorList>
            <person name="Ehlers B."/>
            <person name="Leendertz F.H."/>
        </authorList>
    </citation>
    <scope>NUCLEOTIDE SEQUENCE [LARGE SCALE GENOMIC DNA]</scope>
    <source>
        <strain evidence="3 4">CGMCC 4.6857</strain>
    </source>
</reference>
<keyword evidence="2" id="KW-0812">Transmembrane</keyword>
<accession>A0A285ISD1</accession>
<feature type="compositionally biased region" description="Pro residues" evidence="1">
    <location>
        <begin position="208"/>
        <end position="241"/>
    </location>
</feature>
<dbReference type="EMBL" id="OBDY01000011">
    <property type="protein sequence ID" value="SNY50874.1"/>
    <property type="molecule type" value="Genomic_DNA"/>
</dbReference>
<evidence type="ECO:0000256" key="1">
    <source>
        <dbReference type="SAM" id="MobiDB-lite"/>
    </source>
</evidence>
<dbReference type="AlphaFoldDB" id="A0A285ISD1"/>
<feature type="compositionally biased region" description="Low complexity" evidence="1">
    <location>
        <begin position="125"/>
        <end position="136"/>
    </location>
</feature>
<feature type="transmembrane region" description="Helical" evidence="2">
    <location>
        <begin position="76"/>
        <end position="97"/>
    </location>
</feature>
<keyword evidence="2" id="KW-1133">Transmembrane helix</keyword>
<evidence type="ECO:0000313" key="4">
    <source>
        <dbReference type="Proteomes" id="UP000219612"/>
    </source>
</evidence>
<gene>
    <name evidence="3" type="ORF">SAMN05421748_111128</name>
</gene>
<keyword evidence="2" id="KW-0472">Membrane</keyword>
<feature type="region of interest" description="Disordered" evidence="1">
    <location>
        <begin position="184"/>
        <end position="295"/>
    </location>
</feature>
<feature type="region of interest" description="Disordered" evidence="1">
    <location>
        <begin position="118"/>
        <end position="144"/>
    </location>
</feature>
<name>A0A285ISD1_9ACTN</name>
<dbReference type="Proteomes" id="UP000219612">
    <property type="component" value="Unassembled WGS sequence"/>
</dbReference>
<keyword evidence="4" id="KW-1185">Reference proteome</keyword>
<proteinExistence type="predicted"/>
<evidence type="ECO:0000313" key="3">
    <source>
        <dbReference type="EMBL" id="SNY50874.1"/>
    </source>
</evidence>
<sequence length="295" mass="30251">MRHLRALLHAMRKRRSTDTDLAVGDPGLRRLIEAARAPATASELSGEKQMVDAFTAERKRAARAARRRRRPARIRAVLVPVTAGLALLLLTGTAVAARTGNLPQEAQQHAHRLFSALGVPAPRTGTPSPRESGSPSGPAPTPDLAAFTRCEAWRGAAPLSSHDRRTLIAAAGGEHAIGRYCEKVRQSASSPAKTAPPPAAPSAGTPSPAVPSPGVPSPGTPSPGTPSPAGPPSSEPPPKPSGPAHSGTQPPKSGRATPPSIATTKPAKQQPKATIPPRPSVAAAPTRVTPSGRPS</sequence>
<protein>
    <submittedName>
        <fullName evidence="3">Uncharacterized protein</fullName>
    </submittedName>
</protein>
<evidence type="ECO:0000256" key="2">
    <source>
        <dbReference type="SAM" id="Phobius"/>
    </source>
</evidence>
<organism evidence="3 4">
    <name type="scientific">Paractinoplanes atraurantiacus</name>
    <dbReference type="NCBI Taxonomy" id="1036182"/>
    <lineage>
        <taxon>Bacteria</taxon>
        <taxon>Bacillati</taxon>
        <taxon>Actinomycetota</taxon>
        <taxon>Actinomycetes</taxon>
        <taxon>Micromonosporales</taxon>
        <taxon>Micromonosporaceae</taxon>
        <taxon>Paractinoplanes</taxon>
    </lineage>
</organism>